<dbReference type="GO" id="GO:0005737">
    <property type="term" value="C:cytoplasm"/>
    <property type="evidence" value="ECO:0007669"/>
    <property type="project" value="TreeGrafter"/>
</dbReference>
<comment type="caution">
    <text evidence="1">The sequence shown here is derived from an EMBL/GenBank/DDBJ whole genome shotgun (WGS) entry which is preliminary data.</text>
</comment>
<organism evidence="1 2">
    <name type="scientific">Mortierella hygrophila</name>
    <dbReference type="NCBI Taxonomy" id="979708"/>
    <lineage>
        <taxon>Eukaryota</taxon>
        <taxon>Fungi</taxon>
        <taxon>Fungi incertae sedis</taxon>
        <taxon>Mucoromycota</taxon>
        <taxon>Mortierellomycotina</taxon>
        <taxon>Mortierellomycetes</taxon>
        <taxon>Mortierellales</taxon>
        <taxon>Mortierellaceae</taxon>
        <taxon>Mortierella</taxon>
    </lineage>
</organism>
<dbReference type="GO" id="GO:0006044">
    <property type="term" value="P:N-acetylglucosamine metabolic process"/>
    <property type="evidence" value="ECO:0007669"/>
    <property type="project" value="TreeGrafter"/>
</dbReference>
<dbReference type="Pfam" id="PF12239">
    <property type="entry name" value="DUF3605"/>
    <property type="match status" value="1"/>
</dbReference>
<evidence type="ECO:0000313" key="2">
    <source>
        <dbReference type="Proteomes" id="UP000723463"/>
    </source>
</evidence>
<keyword evidence="2" id="KW-1185">Reference proteome</keyword>
<dbReference type="PANTHER" id="PTHR35020:SF2">
    <property type="entry name" value="N-ACETYLGLUCOSAMINE-INDUCED PROTEIN 1"/>
    <property type="match status" value="1"/>
</dbReference>
<reference evidence="1" key="1">
    <citation type="journal article" date="2020" name="Fungal Divers.">
        <title>Resolving the Mortierellaceae phylogeny through synthesis of multi-gene phylogenetics and phylogenomics.</title>
        <authorList>
            <person name="Vandepol N."/>
            <person name="Liber J."/>
            <person name="Desiro A."/>
            <person name="Na H."/>
            <person name="Kennedy M."/>
            <person name="Barry K."/>
            <person name="Grigoriev I.V."/>
            <person name="Miller A.N."/>
            <person name="O'Donnell K."/>
            <person name="Stajich J.E."/>
            <person name="Bonito G."/>
        </authorList>
    </citation>
    <scope>NUCLEOTIDE SEQUENCE</scope>
    <source>
        <strain evidence="1">NRRL 2591</strain>
    </source>
</reference>
<name>A0A9P6K5L7_9FUNG</name>
<dbReference type="InterPro" id="IPR022036">
    <property type="entry name" value="DUF3605"/>
</dbReference>
<dbReference type="PANTHER" id="PTHR35020">
    <property type="entry name" value="N-ACETYLGLUCOSAMINE-INDUCED PROTEIN 1"/>
    <property type="match status" value="1"/>
</dbReference>
<evidence type="ECO:0000313" key="1">
    <source>
        <dbReference type="EMBL" id="KAF9547022.1"/>
    </source>
</evidence>
<protein>
    <submittedName>
        <fullName evidence="1">Uncharacterized protein</fullName>
    </submittedName>
</protein>
<sequence length="237" mass="27732">MPSANDSTITTVATTLYPHRTDFTGRDPPPTDGYSWDQITSAIKSNSLHALRRTDKGQYEYEQWQDKIDRQTYKNVGEYIAFVILQWPNLQDPADTIEHVNSNNTTESSRSKCREERYKTIEPRLTLRLNHYPFPVQQSIQYFVLWSTRDMSVLSERTRLNTYLQLQFIGNQDPLAGPIVEKALSPEIYPPAEGKKKQWIWFINPIELRSVATVHHIHVFVRDVDFSEPNEIFFERP</sequence>
<dbReference type="EMBL" id="JAAAXW010000048">
    <property type="protein sequence ID" value="KAF9547022.1"/>
    <property type="molecule type" value="Genomic_DNA"/>
</dbReference>
<dbReference type="AlphaFoldDB" id="A0A9P6K5L7"/>
<accession>A0A9P6K5L7</accession>
<dbReference type="Proteomes" id="UP000723463">
    <property type="component" value="Unassembled WGS sequence"/>
</dbReference>
<gene>
    <name evidence="1" type="ORF">EC957_009026</name>
</gene>
<proteinExistence type="predicted"/>